<evidence type="ECO:0000313" key="4">
    <source>
        <dbReference type="Proteomes" id="UP000267096"/>
    </source>
</evidence>
<dbReference type="GO" id="GO:0071230">
    <property type="term" value="P:cellular response to amino acid stimulus"/>
    <property type="evidence" value="ECO:0007669"/>
    <property type="project" value="TreeGrafter"/>
</dbReference>
<dbReference type="EMBL" id="UYRR01030996">
    <property type="protein sequence ID" value="VDK42859.1"/>
    <property type="molecule type" value="Genomic_DNA"/>
</dbReference>
<gene>
    <name evidence="3" type="ORF">ASIM_LOCUS10366</name>
</gene>
<keyword evidence="1" id="KW-0519">Myristate</keyword>
<dbReference type="GO" id="GO:0005085">
    <property type="term" value="F:guanyl-nucleotide exchange factor activity"/>
    <property type="evidence" value="ECO:0007669"/>
    <property type="project" value="TreeGrafter"/>
</dbReference>
<sequence length="209" mass="23128">MSSKLVSCMRTMCCCDGEASDDERPFVNAQNQADVISARETPTGYSNEAINRLWSTASASDSLQGTPQAHRNIKQGDEEDELLNQILESTQQNIIDVSNMESSIVTSATNSDVTKAHQFEDAIKQHDLRIRKSNAATASHGISTTRDILLKDIGAYAADVLGRDWTMVIDDNEYDALKRFASQLLNSIENGIQIEHTEDIIVHMSFCDD</sequence>
<evidence type="ECO:0000256" key="2">
    <source>
        <dbReference type="ARBA" id="ARBA00023288"/>
    </source>
</evidence>
<dbReference type="PANTHER" id="PTHR13401:SF2">
    <property type="entry name" value="RAGULATOR COMPLEX PROTEIN LAMTOR1"/>
    <property type="match status" value="1"/>
</dbReference>
<keyword evidence="4" id="KW-1185">Reference proteome</keyword>
<dbReference type="GO" id="GO:0005765">
    <property type="term" value="C:lysosomal membrane"/>
    <property type="evidence" value="ECO:0007669"/>
    <property type="project" value="TreeGrafter"/>
</dbReference>
<accession>A0A0M3JS76</accession>
<organism evidence="5">
    <name type="scientific">Anisakis simplex</name>
    <name type="common">Herring worm</name>
    <dbReference type="NCBI Taxonomy" id="6269"/>
    <lineage>
        <taxon>Eukaryota</taxon>
        <taxon>Metazoa</taxon>
        <taxon>Ecdysozoa</taxon>
        <taxon>Nematoda</taxon>
        <taxon>Chromadorea</taxon>
        <taxon>Rhabditida</taxon>
        <taxon>Spirurina</taxon>
        <taxon>Ascaridomorpha</taxon>
        <taxon>Ascaridoidea</taxon>
        <taxon>Anisakidae</taxon>
        <taxon>Anisakis</taxon>
        <taxon>Anisakis simplex complex</taxon>
    </lineage>
</organism>
<evidence type="ECO:0000313" key="3">
    <source>
        <dbReference type="EMBL" id="VDK42859.1"/>
    </source>
</evidence>
<name>A0A0M3JS76_ANISI</name>
<dbReference type="OrthoDB" id="5562028at2759"/>
<dbReference type="GO" id="GO:0060090">
    <property type="term" value="F:molecular adaptor activity"/>
    <property type="evidence" value="ECO:0007669"/>
    <property type="project" value="TreeGrafter"/>
</dbReference>
<dbReference type="GO" id="GO:0071986">
    <property type="term" value="C:Ragulator complex"/>
    <property type="evidence" value="ECO:0007669"/>
    <property type="project" value="TreeGrafter"/>
</dbReference>
<dbReference type="WBParaSite" id="ASIM_0001080801-mRNA-1">
    <property type="protein sequence ID" value="ASIM_0001080801-mRNA-1"/>
    <property type="gene ID" value="ASIM_0001080801"/>
</dbReference>
<protein>
    <submittedName>
        <fullName evidence="5">Late endosomal/lysosomal adaptor and MAPK and MTOR activator 1</fullName>
    </submittedName>
</protein>
<reference evidence="5" key="1">
    <citation type="submission" date="2017-02" db="UniProtKB">
        <authorList>
            <consortium name="WormBaseParasite"/>
        </authorList>
    </citation>
    <scope>IDENTIFICATION</scope>
</reference>
<evidence type="ECO:0000256" key="1">
    <source>
        <dbReference type="ARBA" id="ARBA00022707"/>
    </source>
</evidence>
<proteinExistence type="predicted"/>
<reference evidence="3 4" key="2">
    <citation type="submission" date="2018-11" db="EMBL/GenBank/DDBJ databases">
        <authorList>
            <consortium name="Pathogen Informatics"/>
        </authorList>
    </citation>
    <scope>NUCLEOTIDE SEQUENCE [LARGE SCALE GENOMIC DNA]</scope>
</reference>
<dbReference type="Proteomes" id="UP000267096">
    <property type="component" value="Unassembled WGS sequence"/>
</dbReference>
<dbReference type="AlphaFoldDB" id="A0A0M3JS76"/>
<dbReference type="PANTHER" id="PTHR13401">
    <property type="entry name" value="RAGULATOR COMPLEX PROTEIN LAMTOR1"/>
    <property type="match status" value="1"/>
</dbReference>
<keyword evidence="2" id="KW-0449">Lipoprotein</keyword>
<dbReference type="GO" id="GO:0043410">
    <property type="term" value="P:positive regulation of MAPK cascade"/>
    <property type="evidence" value="ECO:0007669"/>
    <property type="project" value="TreeGrafter"/>
</dbReference>
<evidence type="ECO:0000313" key="5">
    <source>
        <dbReference type="WBParaSite" id="ASIM_0001080801-mRNA-1"/>
    </source>
</evidence>
<dbReference type="GO" id="GO:0001919">
    <property type="term" value="P:regulation of receptor recycling"/>
    <property type="evidence" value="ECO:0007669"/>
    <property type="project" value="TreeGrafter"/>
</dbReference>